<reference evidence="9" key="1">
    <citation type="journal article" date="2009" name="Appl. Environ. Microbiol.">
        <title>Complete genome sequence of the chemolithoautotrophic marine magnetotactic coccus strain MC-1.</title>
        <authorList>
            <person name="Schubbe S."/>
            <person name="Williams T.J."/>
            <person name="Xie G."/>
            <person name="Kiss H.E."/>
            <person name="Brettin T.S."/>
            <person name="Martinez D."/>
            <person name="Ross C.A."/>
            <person name="Schuler D."/>
            <person name="Cox B.L."/>
            <person name="Nealson K.H."/>
            <person name="Bazylinski D.A."/>
        </authorList>
    </citation>
    <scope>NUCLEOTIDE SEQUENCE [LARGE SCALE GENOMIC DNA]</scope>
    <source>
        <strain evidence="9">ATCC BAA-1437 / JCM 17883 / MC-1</strain>
    </source>
</reference>
<feature type="transmembrane region" description="Helical" evidence="7">
    <location>
        <begin position="260"/>
        <end position="280"/>
    </location>
</feature>
<feature type="transmembrane region" description="Helical" evidence="7">
    <location>
        <begin position="82"/>
        <end position="101"/>
    </location>
</feature>
<evidence type="ECO:0000256" key="6">
    <source>
        <dbReference type="ARBA" id="ARBA00023136"/>
    </source>
</evidence>
<reference evidence="8 9" key="2">
    <citation type="journal article" date="2012" name="Int. J. Syst. Evol. Microbiol.">
        <title>Magnetococcus marinus gen. nov., sp. nov., a marine, magnetotactic bacterium that represents a novel lineage (Magnetococcaceae fam. nov.; Magnetococcales ord. nov.) at the base of the Alphaproteobacteria.</title>
        <authorList>
            <person name="Bazylinski D.A."/>
            <person name="Williams T.J."/>
            <person name="Lefevre C.T."/>
            <person name="Berg R.J."/>
            <person name="Zhang C.L."/>
            <person name="Bowser S.S."/>
            <person name="Dean A.J."/>
            <person name="Beveridge T.J."/>
        </authorList>
    </citation>
    <scope>NUCLEOTIDE SEQUENCE [LARGE SCALE GENOMIC DNA]</scope>
    <source>
        <strain evidence="9">ATCC BAA-1437 / JCM 17883 / MC-1</strain>
    </source>
</reference>
<dbReference type="Proteomes" id="UP000002586">
    <property type="component" value="Chromosome"/>
</dbReference>
<dbReference type="eggNOG" id="COG3766">
    <property type="taxonomic scope" value="Bacteria"/>
</dbReference>
<keyword evidence="5 7" id="KW-1133">Transmembrane helix</keyword>
<evidence type="ECO:0000313" key="9">
    <source>
        <dbReference type="Proteomes" id="UP000002586"/>
    </source>
</evidence>
<accession>A0LCH0</accession>
<evidence type="ECO:0000256" key="3">
    <source>
        <dbReference type="ARBA" id="ARBA00022475"/>
    </source>
</evidence>
<dbReference type="EMBL" id="CP000471">
    <property type="protein sequence ID" value="ABK45663.1"/>
    <property type="molecule type" value="Genomic_DNA"/>
</dbReference>
<dbReference type="GO" id="GO:0005886">
    <property type="term" value="C:plasma membrane"/>
    <property type="evidence" value="ECO:0007669"/>
    <property type="project" value="UniProtKB-SubCell"/>
</dbReference>
<evidence type="ECO:0000313" key="8">
    <source>
        <dbReference type="EMBL" id="ABK45663.1"/>
    </source>
</evidence>
<keyword evidence="4 7" id="KW-0812">Transmembrane</keyword>
<evidence type="ECO:0000256" key="1">
    <source>
        <dbReference type="ARBA" id="ARBA00004651"/>
    </source>
</evidence>
<dbReference type="KEGG" id="mgm:Mmc1_3173"/>
<dbReference type="InterPro" id="IPR007140">
    <property type="entry name" value="DUF350"/>
</dbReference>
<keyword evidence="9" id="KW-1185">Reference proteome</keyword>
<dbReference type="HOGENOM" id="CLU_079328_0_0_5"/>
<evidence type="ECO:0000256" key="2">
    <source>
        <dbReference type="ARBA" id="ARBA00005779"/>
    </source>
</evidence>
<feature type="transmembrane region" description="Helical" evidence="7">
    <location>
        <begin position="149"/>
        <end position="167"/>
    </location>
</feature>
<feature type="transmembrane region" description="Helical" evidence="7">
    <location>
        <begin position="187"/>
        <end position="205"/>
    </location>
</feature>
<evidence type="ECO:0000256" key="4">
    <source>
        <dbReference type="ARBA" id="ARBA00022692"/>
    </source>
</evidence>
<comment type="subcellular location">
    <subcellularLocation>
        <location evidence="1">Cell membrane</location>
        <topology evidence="1">Multi-pass membrane protein</topology>
    </subcellularLocation>
</comment>
<name>A0LCH0_MAGMM</name>
<evidence type="ECO:0000256" key="7">
    <source>
        <dbReference type="SAM" id="Phobius"/>
    </source>
</evidence>
<evidence type="ECO:0000256" key="5">
    <source>
        <dbReference type="ARBA" id="ARBA00022989"/>
    </source>
</evidence>
<dbReference type="STRING" id="156889.Mmc1_3173"/>
<feature type="transmembrane region" description="Helical" evidence="7">
    <location>
        <begin position="7"/>
        <end position="28"/>
    </location>
</feature>
<feature type="transmembrane region" description="Helical" evidence="7">
    <location>
        <begin position="121"/>
        <end position="142"/>
    </location>
</feature>
<gene>
    <name evidence="8" type="ordered locus">Mmc1_3173</name>
</gene>
<sequence>MNDWQQGLITIVAFMALYVLVLVVGRFLNDRFTPYSLTHALAVEDNPAIGLSLSGYLLASTLIYLGALLGPSSGSLIKDLEVVGGYSLLGLMFLNLSRWVLDRLLLNQFCNLTAIVKGRNMAMGAVRFGIYLATGFIAAGALHGEGGGPLTASLFFVLGQGVLIVFSRLYDWNTPYALQREIEQGNLAAGIAFAGAIMALGILIGKGISGAFVGWSANLWQFAQVSLVGMVLLMMVRFVVEHLLLPGHDLDEEIARDRNVAAGWVECSGTLGFALLLAVLL</sequence>
<feature type="transmembrane region" description="Helical" evidence="7">
    <location>
        <begin position="217"/>
        <end position="240"/>
    </location>
</feature>
<organism evidence="8 9">
    <name type="scientific">Magnetococcus marinus (strain ATCC BAA-1437 / JCM 17883 / MC-1)</name>
    <dbReference type="NCBI Taxonomy" id="156889"/>
    <lineage>
        <taxon>Bacteria</taxon>
        <taxon>Pseudomonadati</taxon>
        <taxon>Pseudomonadota</taxon>
        <taxon>Magnetococcia</taxon>
        <taxon>Magnetococcales</taxon>
        <taxon>Magnetococcaceae</taxon>
        <taxon>Magnetococcus</taxon>
    </lineage>
</organism>
<keyword evidence="6 7" id="KW-0472">Membrane</keyword>
<feature type="transmembrane region" description="Helical" evidence="7">
    <location>
        <begin position="48"/>
        <end position="70"/>
    </location>
</feature>
<evidence type="ECO:0008006" key="10">
    <source>
        <dbReference type="Google" id="ProtNLM"/>
    </source>
</evidence>
<keyword evidence="3" id="KW-1003">Cell membrane</keyword>
<comment type="similarity">
    <text evidence="2">Belongs to the UPF0719 family.</text>
</comment>
<dbReference type="PANTHER" id="PTHR40043">
    <property type="entry name" value="UPF0719 INNER MEMBRANE PROTEIN YJFL"/>
    <property type="match status" value="1"/>
</dbReference>
<protein>
    <recommendedName>
        <fullName evidence="10">DUF350 domain-containing protein</fullName>
    </recommendedName>
</protein>
<dbReference type="AlphaFoldDB" id="A0LCH0"/>
<dbReference type="RefSeq" id="WP_011714726.1">
    <property type="nucleotide sequence ID" value="NC_008576.1"/>
</dbReference>
<dbReference type="OrthoDB" id="6287706at2"/>
<proteinExistence type="inferred from homology"/>
<dbReference type="Pfam" id="PF03994">
    <property type="entry name" value="DUF350"/>
    <property type="match status" value="2"/>
</dbReference>
<dbReference type="PANTHER" id="PTHR40043:SF1">
    <property type="entry name" value="UPF0719 INNER MEMBRANE PROTEIN YJFL"/>
    <property type="match status" value="1"/>
</dbReference>